<dbReference type="AlphaFoldDB" id="A0AAN9RZF2"/>
<comment type="caution">
    <text evidence="2">The sequence shown here is derived from an EMBL/GenBank/DDBJ whole genome shotgun (WGS) entry which is preliminary data.</text>
</comment>
<protein>
    <submittedName>
        <fullName evidence="2">Uncharacterized protein</fullName>
    </submittedName>
</protein>
<reference evidence="2 3" key="1">
    <citation type="submission" date="2024-01" db="EMBL/GenBank/DDBJ databases">
        <title>The genomes of 5 underutilized Papilionoideae crops provide insights into root nodulation and disease resistanc.</title>
        <authorList>
            <person name="Jiang F."/>
        </authorList>
    </citation>
    <scope>NUCLEOTIDE SEQUENCE [LARGE SCALE GENOMIC DNA]</scope>
    <source>
        <strain evidence="2">DUOXIRENSHENG_FW03</strain>
        <tissue evidence="2">Leaves</tissue>
    </source>
</reference>
<feature type="region of interest" description="Disordered" evidence="1">
    <location>
        <begin position="59"/>
        <end position="108"/>
    </location>
</feature>
<feature type="compositionally biased region" description="Polar residues" evidence="1">
    <location>
        <begin position="92"/>
        <end position="107"/>
    </location>
</feature>
<feature type="compositionally biased region" description="Basic and acidic residues" evidence="1">
    <location>
        <begin position="71"/>
        <end position="91"/>
    </location>
</feature>
<evidence type="ECO:0000256" key="1">
    <source>
        <dbReference type="SAM" id="MobiDB-lite"/>
    </source>
</evidence>
<sequence>MATRKIRKKQKWINNSLIFIKRKNEYISKNDSAFKGKLDGVELLIFPANCNPKSWPCISVGRVGDKRHKPNKDVEGKKQMEKNNSADRPESSRQPSLSFASPTSCEGNLNMHDWQAAEILFSL</sequence>
<organism evidence="2 3">
    <name type="scientific">Psophocarpus tetragonolobus</name>
    <name type="common">Winged bean</name>
    <name type="synonym">Dolichos tetragonolobus</name>
    <dbReference type="NCBI Taxonomy" id="3891"/>
    <lineage>
        <taxon>Eukaryota</taxon>
        <taxon>Viridiplantae</taxon>
        <taxon>Streptophyta</taxon>
        <taxon>Embryophyta</taxon>
        <taxon>Tracheophyta</taxon>
        <taxon>Spermatophyta</taxon>
        <taxon>Magnoliopsida</taxon>
        <taxon>eudicotyledons</taxon>
        <taxon>Gunneridae</taxon>
        <taxon>Pentapetalae</taxon>
        <taxon>rosids</taxon>
        <taxon>fabids</taxon>
        <taxon>Fabales</taxon>
        <taxon>Fabaceae</taxon>
        <taxon>Papilionoideae</taxon>
        <taxon>50 kb inversion clade</taxon>
        <taxon>NPAAA clade</taxon>
        <taxon>indigoferoid/millettioid clade</taxon>
        <taxon>Phaseoleae</taxon>
        <taxon>Psophocarpus</taxon>
    </lineage>
</organism>
<keyword evidence="3" id="KW-1185">Reference proteome</keyword>
<gene>
    <name evidence="2" type="ORF">VNO78_26489</name>
</gene>
<accession>A0AAN9RZF2</accession>
<dbReference type="Proteomes" id="UP001386955">
    <property type="component" value="Unassembled WGS sequence"/>
</dbReference>
<dbReference type="EMBL" id="JAYMYS010000007">
    <property type="protein sequence ID" value="KAK7386329.1"/>
    <property type="molecule type" value="Genomic_DNA"/>
</dbReference>
<name>A0AAN9RZF2_PSOTE</name>
<evidence type="ECO:0000313" key="2">
    <source>
        <dbReference type="EMBL" id="KAK7386329.1"/>
    </source>
</evidence>
<evidence type="ECO:0000313" key="3">
    <source>
        <dbReference type="Proteomes" id="UP001386955"/>
    </source>
</evidence>
<proteinExistence type="predicted"/>